<feature type="region of interest" description="Disordered" evidence="1">
    <location>
        <begin position="1"/>
        <end position="50"/>
    </location>
</feature>
<feature type="compositionally biased region" description="Basic and acidic residues" evidence="1">
    <location>
        <begin position="1"/>
        <end position="10"/>
    </location>
</feature>
<proteinExistence type="predicted"/>
<dbReference type="Proteomes" id="UP001589718">
    <property type="component" value="Unassembled WGS sequence"/>
</dbReference>
<dbReference type="EMBL" id="JBHMCR010000016">
    <property type="protein sequence ID" value="MFB9522939.1"/>
    <property type="molecule type" value="Genomic_DNA"/>
</dbReference>
<accession>A0ABV5PIJ8</accession>
<sequence length="112" mass="11541">MDGDVRDGHGRRQGRVLGRAGAGGVLGEERTVPPGDPDQAGADGGRYDPAQRARAAWARCGWIVSRPVGEAAAESALHHVAPVGEKEDCVARARRAIGPCLYPLSAPAPAPA</sequence>
<evidence type="ECO:0000256" key="1">
    <source>
        <dbReference type="SAM" id="MobiDB-lite"/>
    </source>
</evidence>
<protein>
    <submittedName>
        <fullName evidence="2">Uncharacterized protein</fullName>
    </submittedName>
</protein>
<keyword evidence="3" id="KW-1185">Reference proteome</keyword>
<gene>
    <name evidence="2" type="ORF">ACFFTU_23620</name>
</gene>
<reference evidence="2 3" key="1">
    <citation type="submission" date="2024-09" db="EMBL/GenBank/DDBJ databases">
        <authorList>
            <person name="Sun Q."/>
            <person name="Mori K."/>
        </authorList>
    </citation>
    <scope>NUCLEOTIDE SEQUENCE [LARGE SCALE GENOMIC DNA]</scope>
    <source>
        <strain evidence="2 3">JCM 4362</strain>
    </source>
</reference>
<evidence type="ECO:0000313" key="3">
    <source>
        <dbReference type="Proteomes" id="UP001589718"/>
    </source>
</evidence>
<dbReference type="RefSeq" id="WP_345219620.1">
    <property type="nucleotide sequence ID" value="NZ_BAAAXE010000002.1"/>
</dbReference>
<evidence type="ECO:0000313" key="2">
    <source>
        <dbReference type="EMBL" id="MFB9522939.1"/>
    </source>
</evidence>
<comment type="caution">
    <text evidence="2">The sequence shown here is derived from an EMBL/GenBank/DDBJ whole genome shotgun (WGS) entry which is preliminary data.</text>
</comment>
<organism evidence="2 3">
    <name type="scientific">Streptomyces cremeus</name>
    <dbReference type="NCBI Taxonomy" id="66881"/>
    <lineage>
        <taxon>Bacteria</taxon>
        <taxon>Bacillati</taxon>
        <taxon>Actinomycetota</taxon>
        <taxon>Actinomycetes</taxon>
        <taxon>Kitasatosporales</taxon>
        <taxon>Streptomycetaceae</taxon>
        <taxon>Streptomyces</taxon>
    </lineage>
</organism>
<name>A0ABV5PIJ8_STRCM</name>